<evidence type="ECO:0000313" key="1">
    <source>
        <dbReference type="EMBL" id="ADK81898.1"/>
    </source>
</evidence>
<evidence type="ECO:0000313" key="2">
    <source>
        <dbReference type="Proteomes" id="UP000002318"/>
    </source>
</evidence>
<protein>
    <submittedName>
        <fullName evidence="1">Uncharacterized protein</fullName>
    </submittedName>
</protein>
<keyword evidence="2" id="KW-1185">Reference proteome</keyword>
<name>E1R213_SEDSS</name>
<sequence length="72" mass="8545">MTFTDKYLKERIPAVKTVFKGDDRIEKEMVLEITDYDRGIIEMKAGNAYYRFRHVDLERAITSMQVRQEVNA</sequence>
<dbReference type="HOGENOM" id="CLU_2720336_0_0_12"/>
<dbReference type="KEGG" id="ssm:Spirs_2795"/>
<dbReference type="EMBL" id="CP002116">
    <property type="protein sequence ID" value="ADK81898.1"/>
    <property type="molecule type" value="Genomic_DNA"/>
</dbReference>
<accession>E1R213</accession>
<gene>
    <name evidence="1" type="ordered locus">Spirs_2795</name>
</gene>
<proteinExistence type="predicted"/>
<dbReference type="Proteomes" id="UP000002318">
    <property type="component" value="Chromosome"/>
</dbReference>
<organism evidence="1 2">
    <name type="scientific">Sediminispirochaeta smaragdinae (strain DSM 11293 / JCM 15392 / SEBR 4228)</name>
    <name type="common">Spirochaeta smaragdinae</name>
    <dbReference type="NCBI Taxonomy" id="573413"/>
    <lineage>
        <taxon>Bacteria</taxon>
        <taxon>Pseudomonadati</taxon>
        <taxon>Spirochaetota</taxon>
        <taxon>Spirochaetia</taxon>
        <taxon>Spirochaetales</taxon>
        <taxon>Spirochaetaceae</taxon>
        <taxon>Sediminispirochaeta</taxon>
    </lineage>
</organism>
<reference evidence="1 2" key="1">
    <citation type="journal article" date="2010" name="Stand. Genomic Sci.">
        <title>Complete genome sequence of Spirochaeta smaragdinae type strain (SEBR 4228).</title>
        <authorList>
            <person name="Mavromatis K."/>
            <person name="Yasawong M."/>
            <person name="Chertkov O."/>
            <person name="Lapidus A."/>
            <person name="Lucas S."/>
            <person name="Nolan M."/>
            <person name="Del Rio T.G."/>
            <person name="Tice H."/>
            <person name="Cheng J.F."/>
            <person name="Pitluck S."/>
            <person name="Liolios K."/>
            <person name="Ivanova N."/>
            <person name="Tapia R."/>
            <person name="Han C."/>
            <person name="Bruce D."/>
            <person name="Goodwin L."/>
            <person name="Pati A."/>
            <person name="Chen A."/>
            <person name="Palaniappan K."/>
            <person name="Land M."/>
            <person name="Hauser L."/>
            <person name="Chang Y.J."/>
            <person name="Jeffries C.D."/>
            <person name="Detter J.C."/>
            <person name="Rohde M."/>
            <person name="Brambilla E."/>
            <person name="Spring S."/>
            <person name="Goker M."/>
            <person name="Sikorski J."/>
            <person name="Woyke T."/>
            <person name="Bristow J."/>
            <person name="Eisen J.A."/>
            <person name="Markowitz V."/>
            <person name="Hugenholtz P."/>
            <person name="Klenk H.P."/>
            <person name="Kyrpides N.C."/>
        </authorList>
    </citation>
    <scope>NUCLEOTIDE SEQUENCE [LARGE SCALE GENOMIC DNA]</scope>
    <source>
        <strain evidence="2">DSM 11293 / JCM 15392 / SEBR 4228</strain>
    </source>
</reference>
<dbReference type="AlphaFoldDB" id="E1R213"/>
<dbReference type="STRING" id="573413.Spirs_2795"/>
<dbReference type="RefSeq" id="WP_013255358.1">
    <property type="nucleotide sequence ID" value="NC_014364.1"/>
</dbReference>